<feature type="domain" description="Bacteriophage phiJL001 Gp84 C-terminal" evidence="1">
    <location>
        <begin position="193"/>
        <end position="272"/>
    </location>
</feature>
<accession>A0A1I0NSG7</accession>
<protein>
    <recommendedName>
        <fullName evidence="1">Bacteriophage phiJL001 Gp84 C-terminal domain-containing protein</fullName>
    </recommendedName>
</protein>
<evidence type="ECO:0000313" key="2">
    <source>
        <dbReference type="EMBL" id="SEW04521.1"/>
    </source>
</evidence>
<dbReference type="InterPro" id="IPR018964">
    <property type="entry name" value="Phage_phiJL001_Gp84_C"/>
</dbReference>
<dbReference type="Proteomes" id="UP000199167">
    <property type="component" value="Unassembled WGS sequence"/>
</dbReference>
<reference evidence="2 3" key="1">
    <citation type="submission" date="2016-10" db="EMBL/GenBank/DDBJ databases">
        <authorList>
            <person name="de Groot N.N."/>
        </authorList>
    </citation>
    <scope>NUCLEOTIDE SEQUENCE [LARGE SCALE GENOMIC DNA]</scope>
    <source>
        <strain evidence="2 3">DSM 17925</strain>
    </source>
</reference>
<dbReference type="Pfam" id="PF09931">
    <property type="entry name" value="Phage_phiJL001_Gp84_N"/>
    <property type="match status" value="1"/>
</dbReference>
<gene>
    <name evidence="2" type="ORF">SAMN04488515_0795</name>
</gene>
<evidence type="ECO:0000313" key="3">
    <source>
        <dbReference type="Proteomes" id="UP000199167"/>
    </source>
</evidence>
<proteinExistence type="predicted"/>
<dbReference type="OrthoDB" id="1633386at2"/>
<evidence type="ECO:0000259" key="1">
    <source>
        <dbReference type="Pfam" id="PF09356"/>
    </source>
</evidence>
<keyword evidence="3" id="KW-1185">Reference proteome</keyword>
<dbReference type="Pfam" id="PF09356">
    <property type="entry name" value="Phage_BR0599"/>
    <property type="match status" value="1"/>
</dbReference>
<dbReference type="InterPro" id="IPR011928">
    <property type="entry name" value="Phage_phiJL001_Gp84"/>
</dbReference>
<organism evidence="2 3">
    <name type="scientific">Cognatiyoonia koreensis</name>
    <dbReference type="NCBI Taxonomy" id="364200"/>
    <lineage>
        <taxon>Bacteria</taxon>
        <taxon>Pseudomonadati</taxon>
        <taxon>Pseudomonadota</taxon>
        <taxon>Alphaproteobacteria</taxon>
        <taxon>Rhodobacterales</taxon>
        <taxon>Paracoccaceae</taxon>
        <taxon>Cognatiyoonia</taxon>
    </lineage>
</organism>
<dbReference type="STRING" id="364200.SAMN04488515_0795"/>
<name>A0A1I0NSG7_9RHOB</name>
<dbReference type="AlphaFoldDB" id="A0A1I0NSG7"/>
<dbReference type="EMBL" id="FOIZ01000001">
    <property type="protein sequence ID" value="SEW04521.1"/>
    <property type="molecule type" value="Genomic_DNA"/>
</dbReference>
<dbReference type="RefSeq" id="WP_089990539.1">
    <property type="nucleotide sequence ID" value="NZ_FOIZ01000001.1"/>
</dbReference>
<dbReference type="NCBIfam" id="TIGR02218">
    <property type="entry name" value="phg_TIGR02218"/>
    <property type="match status" value="1"/>
</dbReference>
<sequence length="291" mass="31224">MSAADLHAHLAGGQTHVCQCWMIKRRDGRTFGFTDHDGPLVFDGVTFMADSGLSAKALSATTGLSVNNTEAVGLLQSDAIDPEDITAGRFDGAEVTNWLVQWDNVAARQVKFRGTIGEITRSAGAFEAELRGLTDPLNQPLGRSFIKSCSAVLGDVSCGFDLDDPAYYAESIVQKVTDETLLSLPVAGFNASWFAHGRLRVLDGRAKGMVGAIKHDRDAGLRQITLWEPLTGLATGDTVRLEAGCDKRADTCREKFANIANFRGFPHIPGDDWLVSVPRASADADGGSLNR</sequence>